<sequence>MFYAQFVLSKKGPLAKIWLAAHWEKKLSKAQIYETSVQDAVDEILKPKVKMALRTTGHLLLGIVRIYSRKAKYLLADCNEAFLKIKMAFRPGQVDMTEEGRQAASTAINLPEVFHDFDAALPDFNDLDVQAQMHINQSRIDDITLKEDLIPESTEMPFGGEFGGDDFGENSIGFFGDDLEAGRERSSEVIDHLEVNHEASGATTLGSSPTIAKPDAFTARHIDIALGDHLGMPEPDEDFADFGTDNMLDDVLFNESELAKGIDAMEAPGAEHEIPMETEEMGIGAIPGIGVAPSVTSALLSESFALEPLDATAMAMAGMEKTKPKRKRRLIIDEQKNISGDEMKANMADYRDTLQPLDLAPPTKKLMRLKESGNVERLFNNPGCASLRAAPLLKLYRSHLVLRSRNAGAVSGDEIRRDLEMVESVEEGIEPEGSIVSGFMLYRSHLVLRSRNAGAVSGDEIRRDLEMVESVEEGIEPEGSILYRSHLVLRSRNAGAVSGDEIRRDLEMVESVEEGIEPEGSIVSGFMDDRMDDFEELGGGGLSPMGSPMGMEPVPEEEPQGVAEEALLEATAKEPLAVSDKKKERRSRAERTIEEEEGAGEADDDHRWTKRTQNVLNSISTKLKSSATEEITLSDLLTKGSTRKTAAQKFYTLLVLKKWQAIDVKQDEPYGEIIISAGPNIAVTSIAS</sequence>
<feature type="region of interest" description="Disordered" evidence="6">
    <location>
        <begin position="537"/>
        <end position="558"/>
    </location>
</feature>
<dbReference type="InterPro" id="IPR049589">
    <property type="entry name" value="NXP1_M-like"/>
</dbReference>
<feature type="region of interest" description="Disordered" evidence="6">
    <location>
        <begin position="575"/>
        <end position="609"/>
    </location>
</feature>
<dbReference type="GO" id="GO:1990414">
    <property type="term" value="P:replication-born double-strand break repair via sister chromatid exchange"/>
    <property type="evidence" value="ECO:0007669"/>
    <property type="project" value="TreeGrafter"/>
</dbReference>
<dbReference type="PANTHER" id="PTHR12585:SF69">
    <property type="entry name" value="FI11703P"/>
    <property type="match status" value="1"/>
</dbReference>
<proteinExistence type="inferred from homology"/>
<dbReference type="GO" id="GO:0007062">
    <property type="term" value="P:sister chromatid cohesion"/>
    <property type="evidence" value="ECO:0007669"/>
    <property type="project" value="InterPro"/>
</dbReference>
<evidence type="ECO:0000313" key="10">
    <source>
        <dbReference type="WBParaSite" id="ALUE_0000954201-mRNA-1"/>
    </source>
</evidence>
<dbReference type="InterPro" id="IPR023093">
    <property type="entry name" value="ScpA-like_C"/>
</dbReference>
<evidence type="ECO:0000256" key="1">
    <source>
        <dbReference type="ARBA" id="ARBA00004123"/>
    </source>
</evidence>
<feature type="compositionally biased region" description="Low complexity" evidence="6">
    <location>
        <begin position="544"/>
        <end position="553"/>
    </location>
</feature>
<dbReference type="InterPro" id="IPR039781">
    <property type="entry name" value="Rad21/Rec8-like"/>
</dbReference>
<comment type="subcellular location">
    <subcellularLocation>
        <location evidence="2">Chromosome</location>
    </subcellularLocation>
    <subcellularLocation>
        <location evidence="1">Nucleus</location>
    </subcellularLocation>
</comment>
<dbReference type="Proteomes" id="UP000036681">
    <property type="component" value="Unplaced"/>
</dbReference>
<evidence type="ECO:0000256" key="3">
    <source>
        <dbReference type="ARBA" id="ARBA00009870"/>
    </source>
</evidence>
<dbReference type="Pfam" id="PF04825">
    <property type="entry name" value="Rad21_Rec8_N"/>
    <property type="match status" value="1"/>
</dbReference>
<protein>
    <submittedName>
        <fullName evidence="10">Rad21_Rec8_N domain-containing protein</fullName>
    </submittedName>
</protein>
<dbReference type="GO" id="GO:0003682">
    <property type="term" value="F:chromatin binding"/>
    <property type="evidence" value="ECO:0007669"/>
    <property type="project" value="TreeGrafter"/>
</dbReference>
<dbReference type="Pfam" id="PF04824">
    <property type="entry name" value="Rad21_Rec8"/>
    <property type="match status" value="1"/>
</dbReference>
<evidence type="ECO:0000256" key="4">
    <source>
        <dbReference type="ARBA" id="ARBA00022454"/>
    </source>
</evidence>
<dbReference type="SUPFAM" id="SSF46785">
    <property type="entry name" value="Winged helix' DNA-binding domain"/>
    <property type="match status" value="1"/>
</dbReference>
<feature type="domain" description="Rad21/Rec8-like protein C-terminal eukaryotic" evidence="7">
    <location>
        <begin position="629"/>
        <end position="680"/>
    </location>
</feature>
<dbReference type="InterPro" id="IPR006909">
    <property type="entry name" value="Rad21/Rec8_C_eu"/>
</dbReference>
<comment type="similarity">
    <text evidence="3">Belongs to the rad21 family.</text>
</comment>
<dbReference type="PANTHER" id="PTHR12585">
    <property type="entry name" value="SCC1 / RAD21 FAMILY MEMBER"/>
    <property type="match status" value="1"/>
</dbReference>
<evidence type="ECO:0000313" key="9">
    <source>
        <dbReference type="Proteomes" id="UP000036681"/>
    </source>
</evidence>
<feature type="compositionally biased region" description="Basic and acidic residues" evidence="6">
    <location>
        <begin position="579"/>
        <end position="592"/>
    </location>
</feature>
<evidence type="ECO:0000259" key="8">
    <source>
        <dbReference type="Pfam" id="PF04825"/>
    </source>
</evidence>
<name>A0A0M3I0B6_ASCLU</name>
<dbReference type="InterPro" id="IPR036390">
    <property type="entry name" value="WH_DNA-bd_sf"/>
</dbReference>
<accession>A0A0M3I0B6</accession>
<evidence type="ECO:0000256" key="6">
    <source>
        <dbReference type="SAM" id="MobiDB-lite"/>
    </source>
</evidence>
<keyword evidence="4" id="KW-0158">Chromosome</keyword>
<organism evidence="9 10">
    <name type="scientific">Ascaris lumbricoides</name>
    <name type="common">Giant roundworm</name>
    <dbReference type="NCBI Taxonomy" id="6252"/>
    <lineage>
        <taxon>Eukaryota</taxon>
        <taxon>Metazoa</taxon>
        <taxon>Ecdysozoa</taxon>
        <taxon>Nematoda</taxon>
        <taxon>Chromadorea</taxon>
        <taxon>Rhabditida</taxon>
        <taxon>Spirurina</taxon>
        <taxon>Ascaridomorpha</taxon>
        <taxon>Ascaridoidea</taxon>
        <taxon>Ascarididae</taxon>
        <taxon>Ascaris</taxon>
    </lineage>
</organism>
<feature type="compositionally biased region" description="Acidic residues" evidence="6">
    <location>
        <begin position="593"/>
        <end position="603"/>
    </location>
</feature>
<evidence type="ECO:0000256" key="5">
    <source>
        <dbReference type="ARBA" id="ARBA00023242"/>
    </source>
</evidence>
<keyword evidence="9" id="KW-1185">Reference proteome</keyword>
<reference evidence="10" key="1">
    <citation type="submission" date="2016-05" db="UniProtKB">
        <authorList>
            <consortium name="WormBaseParasite"/>
        </authorList>
    </citation>
    <scope>IDENTIFICATION</scope>
</reference>
<dbReference type="WBParaSite" id="ALUE_0000954201-mRNA-1">
    <property type="protein sequence ID" value="ALUE_0000954201-mRNA-1"/>
    <property type="gene ID" value="ALUE_0000954201"/>
</dbReference>
<dbReference type="CDD" id="cd21792">
    <property type="entry name" value="Rad21_Rec8_M_NXP1-like"/>
    <property type="match status" value="1"/>
</dbReference>
<dbReference type="Gene3D" id="1.10.10.580">
    <property type="entry name" value="Structural maintenance of chromosome 1. Chain E"/>
    <property type="match status" value="1"/>
</dbReference>
<keyword evidence="5" id="KW-0539">Nucleus</keyword>
<evidence type="ECO:0000256" key="2">
    <source>
        <dbReference type="ARBA" id="ARBA00004286"/>
    </source>
</evidence>
<dbReference type="GO" id="GO:0008278">
    <property type="term" value="C:cohesin complex"/>
    <property type="evidence" value="ECO:0007669"/>
    <property type="project" value="InterPro"/>
</dbReference>
<dbReference type="AlphaFoldDB" id="A0A0M3I0B6"/>
<dbReference type="InterPro" id="IPR006910">
    <property type="entry name" value="Rad21_Rec8_N"/>
</dbReference>
<evidence type="ECO:0000259" key="7">
    <source>
        <dbReference type="Pfam" id="PF04824"/>
    </source>
</evidence>
<feature type="domain" description="Rad21/Rec8-like protein N-terminal" evidence="8">
    <location>
        <begin position="1"/>
        <end position="104"/>
    </location>
</feature>
<dbReference type="GO" id="GO:0005634">
    <property type="term" value="C:nucleus"/>
    <property type="evidence" value="ECO:0007669"/>
    <property type="project" value="UniProtKB-SubCell"/>
</dbReference>